<evidence type="ECO:0000313" key="2">
    <source>
        <dbReference type="EMBL" id="MFF0542475.1"/>
    </source>
</evidence>
<proteinExistence type="predicted"/>
<accession>A0ABW6PJJ2</accession>
<evidence type="ECO:0000313" key="3">
    <source>
        <dbReference type="Proteomes" id="UP001601444"/>
    </source>
</evidence>
<evidence type="ECO:0000256" key="1">
    <source>
        <dbReference type="SAM" id="MobiDB-lite"/>
    </source>
</evidence>
<dbReference type="Proteomes" id="UP001601444">
    <property type="component" value="Unassembled WGS sequence"/>
</dbReference>
<name>A0ABW6PJJ2_9NOCA</name>
<comment type="caution">
    <text evidence="2">The sequence shown here is derived from an EMBL/GenBank/DDBJ whole genome shotgun (WGS) entry which is preliminary data.</text>
</comment>
<sequence>MSEDDADLAFRQWRAGLHALTNSSAAARLWRERRTEFAHRLGEHLVAPTPTHPPVWGRRQAPVGGMGDGCRSSDSMHSVG</sequence>
<dbReference type="EMBL" id="JBIAMX010000003">
    <property type="protein sequence ID" value="MFF0542475.1"/>
    <property type="molecule type" value="Genomic_DNA"/>
</dbReference>
<reference evidence="2 3" key="1">
    <citation type="submission" date="2024-10" db="EMBL/GenBank/DDBJ databases">
        <title>The Natural Products Discovery Center: Release of the First 8490 Sequenced Strains for Exploring Actinobacteria Biosynthetic Diversity.</title>
        <authorList>
            <person name="Kalkreuter E."/>
            <person name="Kautsar S.A."/>
            <person name="Yang D."/>
            <person name="Bader C.D."/>
            <person name="Teijaro C.N."/>
            <person name="Fluegel L."/>
            <person name="Davis C.M."/>
            <person name="Simpson J.R."/>
            <person name="Lauterbach L."/>
            <person name="Steele A.D."/>
            <person name="Gui C."/>
            <person name="Meng S."/>
            <person name="Li G."/>
            <person name="Viehrig K."/>
            <person name="Ye F."/>
            <person name="Su P."/>
            <person name="Kiefer A.F."/>
            <person name="Nichols A."/>
            <person name="Cepeda A.J."/>
            <person name="Yan W."/>
            <person name="Fan B."/>
            <person name="Jiang Y."/>
            <person name="Adhikari A."/>
            <person name="Zheng C.-J."/>
            <person name="Schuster L."/>
            <person name="Cowan T.M."/>
            <person name="Smanski M.J."/>
            <person name="Chevrette M.G."/>
            <person name="De Carvalho L.P.S."/>
            <person name="Shen B."/>
        </authorList>
    </citation>
    <scope>NUCLEOTIDE SEQUENCE [LARGE SCALE GENOMIC DNA]</scope>
    <source>
        <strain evidence="2 3">NPDC004045</strain>
    </source>
</reference>
<gene>
    <name evidence="2" type="ORF">ACFYTF_06520</name>
</gene>
<dbReference type="RefSeq" id="WP_387699383.1">
    <property type="nucleotide sequence ID" value="NZ_JBIAMX010000003.1"/>
</dbReference>
<feature type="region of interest" description="Disordered" evidence="1">
    <location>
        <begin position="42"/>
        <end position="80"/>
    </location>
</feature>
<organism evidence="2 3">
    <name type="scientific">Nocardia thailandica</name>
    <dbReference type="NCBI Taxonomy" id="257275"/>
    <lineage>
        <taxon>Bacteria</taxon>
        <taxon>Bacillati</taxon>
        <taxon>Actinomycetota</taxon>
        <taxon>Actinomycetes</taxon>
        <taxon>Mycobacteriales</taxon>
        <taxon>Nocardiaceae</taxon>
        <taxon>Nocardia</taxon>
    </lineage>
</organism>
<protein>
    <submittedName>
        <fullName evidence="2">Uncharacterized protein</fullName>
    </submittedName>
</protein>
<keyword evidence="3" id="KW-1185">Reference proteome</keyword>